<sequence length="111" mass="12974">MNIREHSHYLWYASSFYGPFREALESNPRFGDKKIYQMNPANYREALVEAHEDKSKGADILMVKLGLPYLDIIRLLRDSSPLPIATYQVALISFLWYCFLHCTGESDIKRK</sequence>
<evidence type="ECO:0000313" key="1">
    <source>
        <dbReference type="EMBL" id="KAI7984866.1"/>
    </source>
</evidence>
<comment type="caution">
    <text evidence="1">The sequence shown here is derived from an EMBL/GenBank/DDBJ whole genome shotgun (WGS) entry which is preliminary data.</text>
</comment>
<dbReference type="EMBL" id="CM045772">
    <property type="protein sequence ID" value="KAI7984866.1"/>
    <property type="molecule type" value="Genomic_DNA"/>
</dbReference>
<dbReference type="Proteomes" id="UP001060215">
    <property type="component" value="Chromosome 15"/>
</dbReference>
<protein>
    <submittedName>
        <fullName evidence="1">Uncharacterized protein</fullName>
    </submittedName>
</protein>
<reference evidence="1 2" key="1">
    <citation type="journal article" date="2022" name="Plant J.">
        <title>Chromosome-level genome of Camellia lanceoleosa provides a valuable resource for understanding genome evolution and self-incompatibility.</title>
        <authorList>
            <person name="Gong W."/>
            <person name="Xiao S."/>
            <person name="Wang L."/>
            <person name="Liao Z."/>
            <person name="Chang Y."/>
            <person name="Mo W."/>
            <person name="Hu G."/>
            <person name="Li W."/>
            <person name="Zhao G."/>
            <person name="Zhu H."/>
            <person name="Hu X."/>
            <person name="Ji K."/>
            <person name="Xiang X."/>
            <person name="Song Q."/>
            <person name="Yuan D."/>
            <person name="Jin S."/>
            <person name="Zhang L."/>
        </authorList>
    </citation>
    <scope>NUCLEOTIDE SEQUENCE [LARGE SCALE GENOMIC DNA]</scope>
    <source>
        <strain evidence="1">SQ_2022a</strain>
    </source>
</reference>
<evidence type="ECO:0000313" key="2">
    <source>
        <dbReference type="Proteomes" id="UP001060215"/>
    </source>
</evidence>
<keyword evidence="2" id="KW-1185">Reference proteome</keyword>
<name>A0ACC0F813_9ERIC</name>
<gene>
    <name evidence="1" type="ORF">LOK49_LG14G00415</name>
</gene>
<organism evidence="1 2">
    <name type="scientific">Camellia lanceoleosa</name>
    <dbReference type="NCBI Taxonomy" id="1840588"/>
    <lineage>
        <taxon>Eukaryota</taxon>
        <taxon>Viridiplantae</taxon>
        <taxon>Streptophyta</taxon>
        <taxon>Embryophyta</taxon>
        <taxon>Tracheophyta</taxon>
        <taxon>Spermatophyta</taxon>
        <taxon>Magnoliopsida</taxon>
        <taxon>eudicotyledons</taxon>
        <taxon>Gunneridae</taxon>
        <taxon>Pentapetalae</taxon>
        <taxon>asterids</taxon>
        <taxon>Ericales</taxon>
        <taxon>Theaceae</taxon>
        <taxon>Camellia</taxon>
    </lineage>
</organism>
<proteinExistence type="predicted"/>
<accession>A0ACC0F813</accession>